<dbReference type="Proteomes" id="UP000318380">
    <property type="component" value="Unassembled WGS sequence"/>
</dbReference>
<feature type="chain" id="PRO_5021973172" description="Secreted protein" evidence="1">
    <location>
        <begin position="38"/>
        <end position="159"/>
    </location>
</feature>
<dbReference type="EMBL" id="VIVK01000003">
    <property type="protein sequence ID" value="TWD73444.1"/>
    <property type="molecule type" value="Genomic_DNA"/>
</dbReference>
<evidence type="ECO:0000313" key="2">
    <source>
        <dbReference type="EMBL" id="TWD73444.1"/>
    </source>
</evidence>
<name>A0A561B3M1_9ACTN</name>
<reference evidence="2 3" key="1">
    <citation type="submission" date="2019-06" db="EMBL/GenBank/DDBJ databases">
        <title>Sequencing the genomes of 1000 actinobacteria strains.</title>
        <authorList>
            <person name="Klenk H.-P."/>
        </authorList>
    </citation>
    <scope>NUCLEOTIDE SEQUENCE [LARGE SCALE GENOMIC DNA]</scope>
    <source>
        <strain evidence="2 3">DSM 24683</strain>
    </source>
</reference>
<evidence type="ECO:0000256" key="1">
    <source>
        <dbReference type="SAM" id="SignalP"/>
    </source>
</evidence>
<evidence type="ECO:0000313" key="3">
    <source>
        <dbReference type="Proteomes" id="UP000318380"/>
    </source>
</evidence>
<proteinExistence type="predicted"/>
<sequence>MNIIHQMSSIRARSLLVLAAALIGLLAATIPAATANAAVTASDPEGAAGCTAAHGPGNWNNHCVRVNGAGLNVESIEGWIDSKGVPGYPVTVCNVKIEVWGTELGGYPYSNSFQHNTCALGHLGAKFTVNKQFQPGSQVCSKAIWEGKQPQPACVQIRY</sequence>
<gene>
    <name evidence="2" type="ORF">FB561_7335</name>
</gene>
<keyword evidence="3" id="KW-1185">Reference proteome</keyword>
<keyword evidence="1" id="KW-0732">Signal</keyword>
<dbReference type="AlphaFoldDB" id="A0A561B3M1"/>
<organism evidence="2 3">
    <name type="scientific">Kribbella amoyensis</name>
    <dbReference type="NCBI Taxonomy" id="996641"/>
    <lineage>
        <taxon>Bacteria</taxon>
        <taxon>Bacillati</taxon>
        <taxon>Actinomycetota</taxon>
        <taxon>Actinomycetes</taxon>
        <taxon>Propionibacteriales</taxon>
        <taxon>Kribbellaceae</taxon>
        <taxon>Kribbella</taxon>
    </lineage>
</organism>
<evidence type="ECO:0008006" key="4">
    <source>
        <dbReference type="Google" id="ProtNLM"/>
    </source>
</evidence>
<comment type="caution">
    <text evidence="2">The sequence shown here is derived from an EMBL/GenBank/DDBJ whole genome shotgun (WGS) entry which is preliminary data.</text>
</comment>
<accession>A0A561B3M1</accession>
<protein>
    <recommendedName>
        <fullName evidence="4">Secreted protein</fullName>
    </recommendedName>
</protein>
<feature type="signal peptide" evidence="1">
    <location>
        <begin position="1"/>
        <end position="37"/>
    </location>
</feature>